<organism evidence="1 2">
    <name type="scientific">Cadophora malorum</name>
    <dbReference type="NCBI Taxonomy" id="108018"/>
    <lineage>
        <taxon>Eukaryota</taxon>
        <taxon>Fungi</taxon>
        <taxon>Dikarya</taxon>
        <taxon>Ascomycota</taxon>
        <taxon>Pezizomycotina</taxon>
        <taxon>Leotiomycetes</taxon>
        <taxon>Helotiales</taxon>
        <taxon>Ploettnerulaceae</taxon>
        <taxon>Cadophora</taxon>
    </lineage>
</organism>
<feature type="non-terminal residue" evidence="1">
    <location>
        <position position="1"/>
    </location>
</feature>
<dbReference type="OrthoDB" id="10621159at2759"/>
<evidence type="ECO:0000313" key="1">
    <source>
        <dbReference type="EMBL" id="KAG4413383.1"/>
    </source>
</evidence>
<dbReference type="Proteomes" id="UP000664132">
    <property type="component" value="Unassembled WGS sequence"/>
</dbReference>
<name>A0A8H7W5T5_9HELO</name>
<gene>
    <name evidence="1" type="ORF">IFR04_013467</name>
</gene>
<sequence length="145" mass="16390">HKLSYLNGFHNTFATLRPHTAAVDAFIPRTTDGKEDALENPTEMILPVKTPDTAIMMLLQVLHQERTIDDLDTSLRVSLESLTRMPGTSACDDLLCMLKSPEQPMMLQIFTSKALMMLRDWQQPNMRLATLAPLPADILARRESR</sequence>
<protein>
    <submittedName>
        <fullName evidence="1">Uncharacterized protein</fullName>
    </submittedName>
</protein>
<dbReference type="EMBL" id="JAFJYH010000317">
    <property type="protein sequence ID" value="KAG4413383.1"/>
    <property type="molecule type" value="Genomic_DNA"/>
</dbReference>
<comment type="caution">
    <text evidence="1">The sequence shown here is derived from an EMBL/GenBank/DDBJ whole genome shotgun (WGS) entry which is preliminary data.</text>
</comment>
<reference evidence="1" key="1">
    <citation type="submission" date="2021-02" db="EMBL/GenBank/DDBJ databases">
        <title>Genome sequence Cadophora malorum strain M34.</title>
        <authorList>
            <person name="Stefanovic E."/>
            <person name="Vu D."/>
            <person name="Scully C."/>
            <person name="Dijksterhuis J."/>
            <person name="Roader J."/>
            <person name="Houbraken J."/>
        </authorList>
    </citation>
    <scope>NUCLEOTIDE SEQUENCE</scope>
    <source>
        <strain evidence="1">M34</strain>
    </source>
</reference>
<accession>A0A8H7W5T5</accession>
<evidence type="ECO:0000313" key="2">
    <source>
        <dbReference type="Proteomes" id="UP000664132"/>
    </source>
</evidence>
<dbReference type="AlphaFoldDB" id="A0A8H7W5T5"/>
<keyword evidence="2" id="KW-1185">Reference proteome</keyword>
<proteinExistence type="predicted"/>